<feature type="transmembrane region" description="Helical" evidence="1">
    <location>
        <begin position="241"/>
        <end position="262"/>
    </location>
</feature>
<feature type="transmembrane region" description="Helical" evidence="1">
    <location>
        <begin position="78"/>
        <end position="99"/>
    </location>
</feature>
<sequence>MGLYYQMEGVKNLVKDYLIFCGFEIGVLIFSTFYLKKYNLLLKENFRGKKIPCCMGIVLSLSWVIYFLQIFFRTSNAKWLVVAISMWCISFIGLLDDIFGDNKSKGFKGHVIRFIKNGEFSTGLLKMVSVPAVIFISSMILHKIVVQSLFYAVLGSLCVNLFNLFDLRPGRCIKVLWIFVVVLSFFMHLDSTAVVLLTLTIPFFVGDLREFYMLGDAGSNAIGYLFFLILTNNFSASYNSFLIWTVFFVVSVLNVLSEHISFSKVIERNNFLNFIDMLGRKN</sequence>
<keyword evidence="1" id="KW-0472">Membrane</keyword>
<dbReference type="eggNOG" id="COG0472">
    <property type="taxonomic scope" value="Bacteria"/>
</dbReference>
<accession>E4QAV2</accession>
<keyword evidence="1" id="KW-1133">Transmembrane helix</keyword>
<feature type="transmembrane region" description="Helical" evidence="1">
    <location>
        <begin position="177"/>
        <end position="205"/>
    </location>
</feature>
<dbReference type="STRING" id="632292.Calhy_1413"/>
<feature type="transmembrane region" description="Helical" evidence="1">
    <location>
        <begin position="17"/>
        <end position="35"/>
    </location>
</feature>
<organism evidence="2 3">
    <name type="scientific">Caldicellulosiruptor hydrothermalis (strain DSM 18901 / VKM B-2411 / 108)</name>
    <dbReference type="NCBI Taxonomy" id="632292"/>
    <lineage>
        <taxon>Bacteria</taxon>
        <taxon>Bacillati</taxon>
        <taxon>Bacillota</taxon>
        <taxon>Bacillota incertae sedis</taxon>
        <taxon>Caldicellulosiruptorales</taxon>
        <taxon>Caldicellulosiruptoraceae</taxon>
        <taxon>Caldicellulosiruptor</taxon>
    </lineage>
</organism>
<dbReference type="RefSeq" id="WP_013403303.1">
    <property type="nucleotide sequence ID" value="NC_014652.1"/>
</dbReference>
<reference evidence="2 3" key="2">
    <citation type="journal article" date="2011" name="J. Bacteriol.">
        <title>Complete genome sequences for the anaerobic, extremely thermophilic plant biomass-degrading bacteria Caldicellulosiruptor hydrothermalis, Caldicellulosiruptor kristjanssonii, Caldicellulosiruptor kronotskyensis, Caldicellulosiruptor owensenis, and Caldicellulosiruptor lactoaceticus.</title>
        <authorList>
            <person name="Blumer-Schuette S.E."/>
            <person name="Ozdemir I."/>
            <person name="Mistry D."/>
            <person name="Lucas S."/>
            <person name="Lapidus A."/>
            <person name="Cheng J.F."/>
            <person name="Goodwin L.A."/>
            <person name="Pitluck S."/>
            <person name="Land M.L."/>
            <person name="Hauser L.J."/>
            <person name="Woyke T."/>
            <person name="Mikhailova N."/>
            <person name="Pati A."/>
            <person name="Kyrpides N.C."/>
            <person name="Ivanova N."/>
            <person name="Detter J.C."/>
            <person name="Walston-Davenport K."/>
            <person name="Han S."/>
            <person name="Adams M.W."/>
            <person name="Kelly R.M."/>
        </authorList>
    </citation>
    <scope>NUCLEOTIDE SEQUENCE [LARGE SCALE GENOMIC DNA]</scope>
    <source>
        <strain evidence="3">DSM 18901 / VKM B-2411 / 108</strain>
    </source>
</reference>
<keyword evidence="3" id="KW-1185">Reference proteome</keyword>
<evidence type="ECO:0000313" key="3">
    <source>
        <dbReference type="Proteomes" id="UP000006890"/>
    </source>
</evidence>
<dbReference type="HOGENOM" id="CLU_078449_0_0_9"/>
<feature type="transmembrane region" description="Helical" evidence="1">
    <location>
        <begin position="51"/>
        <end position="72"/>
    </location>
</feature>
<dbReference type="AlphaFoldDB" id="E4QAV2"/>
<dbReference type="OrthoDB" id="2679245at2"/>
<protein>
    <submittedName>
        <fullName evidence="2">Uncharacterized protein</fullName>
    </submittedName>
</protein>
<gene>
    <name evidence="2" type="ordered locus">Calhy_1413</name>
</gene>
<evidence type="ECO:0000256" key="1">
    <source>
        <dbReference type="SAM" id="Phobius"/>
    </source>
</evidence>
<proteinExistence type="predicted"/>
<dbReference type="KEGG" id="chd:Calhy_1413"/>
<evidence type="ECO:0000313" key="2">
    <source>
        <dbReference type="EMBL" id="ADQ07130.1"/>
    </source>
</evidence>
<name>E4QAV2_CALH1</name>
<dbReference type="Proteomes" id="UP000006890">
    <property type="component" value="Chromosome"/>
</dbReference>
<dbReference type="EMBL" id="CP002219">
    <property type="protein sequence ID" value="ADQ07130.1"/>
    <property type="molecule type" value="Genomic_DNA"/>
</dbReference>
<feature type="transmembrane region" description="Helical" evidence="1">
    <location>
        <begin position="211"/>
        <end position="229"/>
    </location>
</feature>
<reference key="1">
    <citation type="submission" date="2010-09" db="EMBL/GenBank/DDBJ databases">
        <title>Complete sequence of Caldicellulosiruptor hydrothermalis 108.</title>
        <authorList>
            <consortium name="US DOE Joint Genome Institute"/>
            <person name="Lucas S."/>
            <person name="Copeland A."/>
            <person name="Lapidus A."/>
            <person name="Cheng J.-F."/>
            <person name="Bruce D."/>
            <person name="Goodwin L."/>
            <person name="Pitluck S."/>
            <person name="Davenport K."/>
            <person name="Detter J.C."/>
            <person name="Han C."/>
            <person name="Tapia R."/>
            <person name="Land M."/>
            <person name="Hauser L."/>
            <person name="Chang Y.-J."/>
            <person name="Jeffries C."/>
            <person name="Kyrpides N."/>
            <person name="Ivanova N."/>
            <person name="Mikhailova N."/>
            <person name="Blumer-Schuette S.E."/>
            <person name="Kelly R.M."/>
            <person name="Woyke T."/>
        </authorList>
    </citation>
    <scope>NUCLEOTIDE SEQUENCE</scope>
    <source>
        <strain>108</strain>
    </source>
</reference>
<keyword evidence="1" id="KW-0812">Transmembrane</keyword>